<evidence type="ECO:0000256" key="5">
    <source>
        <dbReference type="ARBA" id="ARBA00022777"/>
    </source>
</evidence>
<dbReference type="InterPro" id="IPR000719">
    <property type="entry name" value="Prot_kinase_dom"/>
</dbReference>
<evidence type="ECO:0000256" key="6">
    <source>
        <dbReference type="ARBA" id="ARBA00022840"/>
    </source>
</evidence>
<dbReference type="Proteomes" id="UP000059188">
    <property type="component" value="Unassembled WGS sequence"/>
</dbReference>
<dbReference type="PROSITE" id="PS00108">
    <property type="entry name" value="PROTEIN_KINASE_ST"/>
    <property type="match status" value="1"/>
</dbReference>
<evidence type="ECO:0000256" key="7">
    <source>
        <dbReference type="SAM" id="MobiDB-lite"/>
    </source>
</evidence>
<evidence type="ECO:0000259" key="8">
    <source>
        <dbReference type="PROSITE" id="PS50011"/>
    </source>
</evidence>
<dbReference type="FunFam" id="1.10.510.10:FF:000571">
    <property type="entry name" value="Maternal embryonic leucine zipper kinase"/>
    <property type="match status" value="1"/>
</dbReference>
<protein>
    <recommendedName>
        <fullName evidence="8">Protein kinase domain-containing protein</fullName>
    </recommendedName>
</protein>
<evidence type="ECO:0000313" key="9">
    <source>
        <dbReference type="EMBL" id="CEL61843.1"/>
    </source>
</evidence>
<keyword evidence="6" id="KW-0067">ATP-binding</keyword>
<proteinExistence type="inferred from homology"/>
<dbReference type="SMART" id="SM00220">
    <property type="entry name" value="S_TKc"/>
    <property type="match status" value="1"/>
</dbReference>
<dbReference type="Pfam" id="PF00069">
    <property type="entry name" value="Pkinase"/>
    <property type="match status" value="1"/>
</dbReference>
<reference evidence="9 10" key="1">
    <citation type="submission" date="2014-11" db="EMBL/GenBank/DDBJ databases">
        <authorList>
            <person name="Wibberg Daniel"/>
        </authorList>
    </citation>
    <scope>NUCLEOTIDE SEQUENCE [LARGE SCALE GENOMIC DNA]</scope>
    <source>
        <strain evidence="9">Rhizoctonia solani AG1-IB 7/3/14</strain>
    </source>
</reference>
<dbReference type="SUPFAM" id="SSF56112">
    <property type="entry name" value="Protein kinase-like (PK-like)"/>
    <property type="match status" value="1"/>
</dbReference>
<gene>
    <name evidence="9" type="ORF">RSOLAG1IB_04593</name>
</gene>
<sequence length="821" mass="91108">MLVGIVRVATHKSTNQTAAVKIMSTQAIVNSRMSVAAEPEQAERIIQSIEREIVIMKLLEHPNILSLLDVWEAKGLLFVIMEYIDGGELFDYIVEKGRLPVPEALHYFQQVMYAVAYCHRFRIAHRDLKPENILMDKNKNIKVADFGMAAFVPRDSLLYTSCGSPHYASPEVVSGLAYNGTVSDVWSCGVILYALLSGTLPFNDEDIRALLAKVRDGSYTIPDDVPWTAQNLVRRMMEKDVDRRIEVAEVLNHPFFRSIPPRTTPVVAPTFTYLASVVPKGLGKLSIDNDIMKNMRTLWRNRQDSDIIWAIHNPHDNWEKIAYHLLYEFRMKRLKCIGSDDDGSEPCKRFERRRQERPLRACGIYSSPRGSGKAPIERPSAPTPSRARSLSVSDDLVMSSPVSPIAPTAPLTPRKRTRTEPVSNSSADTLPEIVIHQASPAKNVTRDSTDNIVGGEVVCPERLSPYPLPKPTGPFVPIDGPEMEEDMFFHQITEMLVNMSNEEPGSSRKAVAVPEKGKGKGKAKKIGEKLGAILELKLPANQVAPPPTTPVTPNFLNPEASIEASESIEPTIRAVTQTKALKPSNVAKVPRESKAQVIPTAAKENAPFVLSEPPRGRARSNTANATQYQARGNEPVKKHVRIVTPDRDAFIRPRKRTQSANKERETSTVANTPLHFLGRQRTGSQTYFTLNQLDMTSTRFTTCSLLVVDALHRCNLWAHTLKQLDSIMDPSGTTTVSKPVKFRVDIRPSNGIKYAAGYLSEIIFALDKGSQVSFAAFYERVRAGWEMHVSYRLDGSLEVLDVNVGEPLPSPALTAGGSVVL</sequence>
<feature type="region of interest" description="Disordered" evidence="7">
    <location>
        <begin position="358"/>
        <end position="428"/>
    </location>
</feature>
<feature type="compositionally biased region" description="Low complexity" evidence="7">
    <location>
        <begin position="389"/>
        <end position="403"/>
    </location>
</feature>
<comment type="similarity">
    <text evidence="1">Belongs to the protein kinase superfamily. CAMK Ser/Thr protein kinase family. NIM1 subfamily.</text>
</comment>
<evidence type="ECO:0000256" key="3">
    <source>
        <dbReference type="ARBA" id="ARBA00022679"/>
    </source>
</evidence>
<keyword evidence="3" id="KW-0808">Transferase</keyword>
<evidence type="ECO:0000256" key="4">
    <source>
        <dbReference type="ARBA" id="ARBA00022741"/>
    </source>
</evidence>
<dbReference type="PANTHER" id="PTHR24346">
    <property type="entry name" value="MAP/MICROTUBULE AFFINITY-REGULATING KINASE"/>
    <property type="match status" value="1"/>
</dbReference>
<dbReference type="GO" id="GO:0004674">
    <property type="term" value="F:protein serine/threonine kinase activity"/>
    <property type="evidence" value="ECO:0007669"/>
    <property type="project" value="UniProtKB-KW"/>
</dbReference>
<name>A0A0B7G005_THACB</name>
<evidence type="ECO:0000256" key="1">
    <source>
        <dbReference type="ARBA" id="ARBA00010791"/>
    </source>
</evidence>
<dbReference type="Gene3D" id="1.10.510.10">
    <property type="entry name" value="Transferase(Phosphotransferase) domain 1"/>
    <property type="match status" value="1"/>
</dbReference>
<dbReference type="GO" id="GO:0005524">
    <property type="term" value="F:ATP binding"/>
    <property type="evidence" value="ECO:0007669"/>
    <property type="project" value="UniProtKB-KW"/>
</dbReference>
<dbReference type="OrthoDB" id="193931at2759"/>
<keyword evidence="4" id="KW-0547">Nucleotide-binding</keyword>
<dbReference type="InterPro" id="IPR011009">
    <property type="entry name" value="Kinase-like_dom_sf"/>
</dbReference>
<dbReference type="AlphaFoldDB" id="A0A0B7G005"/>
<dbReference type="InterPro" id="IPR008271">
    <property type="entry name" value="Ser/Thr_kinase_AS"/>
</dbReference>
<evidence type="ECO:0000313" key="10">
    <source>
        <dbReference type="Proteomes" id="UP000059188"/>
    </source>
</evidence>
<dbReference type="EMBL" id="LN679105">
    <property type="protein sequence ID" value="CEL61843.1"/>
    <property type="molecule type" value="Genomic_DNA"/>
</dbReference>
<dbReference type="STRING" id="1108050.A0A0B7G005"/>
<dbReference type="GO" id="GO:0035556">
    <property type="term" value="P:intracellular signal transduction"/>
    <property type="evidence" value="ECO:0007669"/>
    <property type="project" value="TreeGrafter"/>
</dbReference>
<feature type="region of interest" description="Disordered" evidence="7">
    <location>
        <begin position="502"/>
        <end position="523"/>
    </location>
</feature>
<dbReference type="PANTHER" id="PTHR24346:SF82">
    <property type="entry name" value="KP78A-RELATED"/>
    <property type="match status" value="1"/>
</dbReference>
<keyword evidence="2" id="KW-0723">Serine/threonine-protein kinase</keyword>
<feature type="domain" description="Protein kinase" evidence="8">
    <location>
        <begin position="1"/>
        <end position="256"/>
    </location>
</feature>
<keyword evidence="5" id="KW-0418">Kinase</keyword>
<accession>A0A0B7G005</accession>
<keyword evidence="10" id="KW-1185">Reference proteome</keyword>
<dbReference type="PROSITE" id="PS50011">
    <property type="entry name" value="PROTEIN_KINASE_DOM"/>
    <property type="match status" value="1"/>
</dbReference>
<evidence type="ECO:0000256" key="2">
    <source>
        <dbReference type="ARBA" id="ARBA00022527"/>
    </source>
</evidence>
<dbReference type="GO" id="GO:0005737">
    <property type="term" value="C:cytoplasm"/>
    <property type="evidence" value="ECO:0007669"/>
    <property type="project" value="TreeGrafter"/>
</dbReference>
<organism evidence="9 10">
    <name type="scientific">Thanatephorus cucumeris (strain AG1-IB / isolate 7/3/14)</name>
    <name type="common">Lettuce bottom rot fungus</name>
    <name type="synonym">Rhizoctonia solani</name>
    <dbReference type="NCBI Taxonomy" id="1108050"/>
    <lineage>
        <taxon>Eukaryota</taxon>
        <taxon>Fungi</taxon>
        <taxon>Dikarya</taxon>
        <taxon>Basidiomycota</taxon>
        <taxon>Agaricomycotina</taxon>
        <taxon>Agaricomycetes</taxon>
        <taxon>Cantharellales</taxon>
        <taxon>Ceratobasidiaceae</taxon>
        <taxon>Rhizoctonia</taxon>
        <taxon>Rhizoctonia solani AG-1</taxon>
    </lineage>
</organism>